<sequence length="176" mass="18810">MKFINPVLIAALSVSFTGFSANVRSADTQTATFTINATFTAPSCDISIPTQFYSLGTLTPGAAKKHSPLEIKWTCAGNIPVKTAIKGSVSQGQLESSNDKLQMLLTKDSQPNGTYLWLENNNTPVKLTGQDSDAFCSDSTAATGERQCVITPVTEVHNTDQFGPVKAAVTFEVIYP</sequence>
<organism evidence="1 2">
    <name type="scientific">Escherichia coli</name>
    <dbReference type="NCBI Taxonomy" id="562"/>
    <lineage>
        <taxon>Bacteria</taxon>
        <taxon>Pseudomonadati</taxon>
        <taxon>Pseudomonadota</taxon>
        <taxon>Gammaproteobacteria</taxon>
        <taxon>Enterobacterales</taxon>
        <taxon>Enterobacteriaceae</taxon>
        <taxon>Escherichia</taxon>
    </lineage>
</organism>
<protein>
    <submittedName>
        <fullName evidence="1">Fimbrial protein</fullName>
    </submittedName>
</protein>
<dbReference type="EMBL" id="WXKQ01000030">
    <property type="protein sequence ID" value="NAG21885.1"/>
    <property type="molecule type" value="Genomic_DNA"/>
</dbReference>
<evidence type="ECO:0000313" key="1">
    <source>
        <dbReference type="EMBL" id="NAG21885.1"/>
    </source>
</evidence>
<dbReference type="SUPFAM" id="SSF49401">
    <property type="entry name" value="Bacterial adhesins"/>
    <property type="match status" value="1"/>
</dbReference>
<proteinExistence type="predicted"/>
<comment type="caution">
    <text evidence="1">The sequence shown here is derived from an EMBL/GenBank/DDBJ whole genome shotgun (WGS) entry which is preliminary data.</text>
</comment>
<name>A0A6D0V681_ECOLX</name>
<gene>
    <name evidence="1" type="ORF">GUC01_23170</name>
</gene>
<dbReference type="InterPro" id="IPR008966">
    <property type="entry name" value="Adhesion_dom_sf"/>
</dbReference>
<dbReference type="Proteomes" id="UP000475070">
    <property type="component" value="Unassembled WGS sequence"/>
</dbReference>
<evidence type="ECO:0000313" key="2">
    <source>
        <dbReference type="Proteomes" id="UP000475070"/>
    </source>
</evidence>
<dbReference type="AlphaFoldDB" id="A0A6D0V681"/>
<reference evidence="1 2" key="1">
    <citation type="journal article" date="2019" name="Nat. Med.">
        <title>A library of human gut bacterial isolates paired with longitudinal multiomics data enables mechanistic microbiome research.</title>
        <authorList>
            <person name="Poyet M."/>
            <person name="Groussin M."/>
            <person name="Gibbons S.M."/>
            <person name="Avila-Pacheco J."/>
            <person name="Jiang X."/>
            <person name="Kearney S.M."/>
            <person name="Perrotta A.R."/>
            <person name="Berdy B."/>
            <person name="Zhao S."/>
            <person name="Lieberman T.D."/>
            <person name="Swanson P.K."/>
            <person name="Smith M."/>
            <person name="Roesemann S."/>
            <person name="Alexander J.E."/>
            <person name="Rich S.A."/>
            <person name="Livny J."/>
            <person name="Vlamakis H."/>
            <person name="Clish C."/>
            <person name="Bullock K."/>
            <person name="Deik A."/>
            <person name="Scott J."/>
            <person name="Pierce K.A."/>
            <person name="Xavier R.J."/>
            <person name="Alm E.J."/>
        </authorList>
    </citation>
    <scope>NUCLEOTIDE SEQUENCE [LARGE SCALE GENOMIC DNA]</scope>
    <source>
        <strain evidence="1 2">BIOML-A112</strain>
    </source>
</reference>
<dbReference type="RefSeq" id="WP_105290875.1">
    <property type="nucleotide sequence ID" value="NZ_RCYD01000026.1"/>
</dbReference>
<accession>A0A6D0V681</accession>